<proteinExistence type="predicted"/>
<keyword evidence="2" id="KW-0378">Hydrolase</keyword>
<comment type="caution">
    <text evidence="2">The sequence shown here is derived from an EMBL/GenBank/DDBJ whole genome shotgun (WGS) entry which is preliminary data.</text>
</comment>
<dbReference type="Pfam" id="PF00144">
    <property type="entry name" value="Beta-lactamase"/>
    <property type="match status" value="1"/>
</dbReference>
<evidence type="ECO:0000313" key="3">
    <source>
        <dbReference type="Proteomes" id="UP000807785"/>
    </source>
</evidence>
<dbReference type="Gene3D" id="3.40.710.10">
    <property type="entry name" value="DD-peptidase/beta-lactamase superfamily"/>
    <property type="match status" value="1"/>
</dbReference>
<evidence type="ECO:0000259" key="1">
    <source>
        <dbReference type="Pfam" id="PF00144"/>
    </source>
</evidence>
<dbReference type="AlphaFoldDB" id="A0A9D7E5V0"/>
<organism evidence="2 3">
    <name type="scientific">Candidatus Methylophosphatis roskildensis</name>
    <dbReference type="NCBI Taxonomy" id="2899263"/>
    <lineage>
        <taxon>Bacteria</taxon>
        <taxon>Pseudomonadati</taxon>
        <taxon>Pseudomonadota</taxon>
        <taxon>Betaproteobacteria</taxon>
        <taxon>Nitrosomonadales</taxon>
        <taxon>Sterolibacteriaceae</taxon>
        <taxon>Candidatus Methylophosphatis</taxon>
    </lineage>
</organism>
<dbReference type="EMBL" id="JADJEV010000004">
    <property type="protein sequence ID" value="MBK6974316.1"/>
    <property type="molecule type" value="Genomic_DNA"/>
</dbReference>
<dbReference type="SUPFAM" id="SSF56601">
    <property type="entry name" value="beta-lactamase/transpeptidase-like"/>
    <property type="match status" value="1"/>
</dbReference>
<accession>A0A9D7E5V0</accession>
<sequence length="613" mass="66797">MDAWQARHDLDAAAFQTTFDQLVAGGYRLVDISGYMSGADVRYAGIWVRQNGPPWQARHAMTAANYQTTFSALVGQGYRLVRISAFATPAGTRFGAIWEMSAAAQWQAQHGMNSAAYQLKFNQMAQAGYRLVDLCGYDEGGQDLYAAIWERSPGPAWQAFHGLDATQFQSRFNQLAAQGYLPHRVSGYTVGGVQRYAAIWQQRTSIGWQARHGIDAATYQRAFDDALYQGYQLRQVCGYATPAGPRFAALWDSQHYDAARLNGAEQIARSFMYRYNVPGLSLAISSGGRLVYARALGVAEQATQAPLSVRHRMRIASVSKPLTAAAIMLLVQQGRLTLARRLFGGSGLFGNTYGTPPYDVNERLINIEHLLTHTAGFRNLPSDPMFNEPARDQASLIGWVLDTRTPASTPGAVCDYSNFGFCVLGRAIEKVSAQSYADYVKQAVLAPAGVSSMQIGGDTLAQRLSDEVVYHGQLGEDPYNMQITRMDSHGGWVATTIDLLRFLRTVDGFTPPADLLTAANVARMTTGCAANPNVALGWGVDGSGNWNHNGALPGTLSLLKRYADGIGQAALINTRQPNTGAGNFQDVMMGDFYRMIDDVTNQLAPLAPFDLFG</sequence>
<dbReference type="Proteomes" id="UP000807785">
    <property type="component" value="Unassembled WGS sequence"/>
</dbReference>
<name>A0A9D7E5V0_9PROT</name>
<dbReference type="InterPro" id="IPR050491">
    <property type="entry name" value="AmpC-like"/>
</dbReference>
<gene>
    <name evidence="2" type="ORF">IPH26_15680</name>
</gene>
<dbReference type="InterPro" id="IPR001466">
    <property type="entry name" value="Beta-lactam-related"/>
</dbReference>
<feature type="domain" description="Beta-lactamase-related" evidence="1">
    <location>
        <begin position="265"/>
        <end position="579"/>
    </location>
</feature>
<dbReference type="InterPro" id="IPR012338">
    <property type="entry name" value="Beta-lactam/transpept-like"/>
</dbReference>
<reference evidence="2" key="1">
    <citation type="submission" date="2020-10" db="EMBL/GenBank/DDBJ databases">
        <title>Connecting structure to function with the recovery of over 1000 high-quality activated sludge metagenome-assembled genomes encoding full-length rRNA genes using long-read sequencing.</title>
        <authorList>
            <person name="Singleton C.M."/>
            <person name="Petriglieri F."/>
            <person name="Kristensen J.M."/>
            <person name="Kirkegaard R.H."/>
            <person name="Michaelsen T.Y."/>
            <person name="Andersen M.H."/>
            <person name="Karst S.M."/>
            <person name="Dueholm M.S."/>
            <person name="Nielsen P.H."/>
            <person name="Albertsen M."/>
        </authorList>
    </citation>
    <scope>NUCLEOTIDE SEQUENCE</scope>
    <source>
        <strain evidence="2">Bjer_18-Q3-R1-45_BAT3C.347</strain>
    </source>
</reference>
<dbReference type="PANTHER" id="PTHR46825:SF7">
    <property type="entry name" value="D-ALANYL-D-ALANINE CARBOXYPEPTIDASE"/>
    <property type="match status" value="1"/>
</dbReference>
<dbReference type="InterPro" id="IPR049511">
    <property type="entry name" value="PGH-like_rpt"/>
</dbReference>
<dbReference type="PANTHER" id="PTHR46825">
    <property type="entry name" value="D-ALANYL-D-ALANINE-CARBOXYPEPTIDASE/ENDOPEPTIDASE AMPH"/>
    <property type="match status" value="1"/>
</dbReference>
<evidence type="ECO:0000313" key="2">
    <source>
        <dbReference type="EMBL" id="MBK6974316.1"/>
    </source>
</evidence>
<dbReference type="GO" id="GO:0016787">
    <property type="term" value="F:hydrolase activity"/>
    <property type="evidence" value="ECO:0007669"/>
    <property type="project" value="UniProtKB-KW"/>
</dbReference>
<dbReference type="Pfam" id="PF17660">
    <property type="entry name" value="BTRD1"/>
    <property type="match status" value="5"/>
</dbReference>
<protein>
    <submittedName>
        <fullName evidence="2">Serine hydrolase</fullName>
    </submittedName>
</protein>